<organism evidence="2">
    <name type="scientific">marine sediment metagenome</name>
    <dbReference type="NCBI Taxonomy" id="412755"/>
    <lineage>
        <taxon>unclassified sequences</taxon>
        <taxon>metagenomes</taxon>
        <taxon>ecological metagenomes</taxon>
    </lineage>
</organism>
<dbReference type="AlphaFoldDB" id="A0A0F9NLB4"/>
<proteinExistence type="predicted"/>
<evidence type="ECO:0000313" key="2">
    <source>
        <dbReference type="EMBL" id="KKN12827.1"/>
    </source>
</evidence>
<protein>
    <submittedName>
        <fullName evidence="2">Uncharacterized protein</fullName>
    </submittedName>
</protein>
<dbReference type="EMBL" id="LAZR01003989">
    <property type="protein sequence ID" value="KKN12827.1"/>
    <property type="molecule type" value="Genomic_DNA"/>
</dbReference>
<gene>
    <name evidence="2" type="ORF">LCGC14_1012620</name>
</gene>
<comment type="caution">
    <text evidence="2">The sequence shown here is derived from an EMBL/GenBank/DDBJ whole genome shotgun (WGS) entry which is preliminary data.</text>
</comment>
<accession>A0A0F9NLB4</accession>
<feature type="region of interest" description="Disordered" evidence="1">
    <location>
        <begin position="81"/>
        <end position="100"/>
    </location>
</feature>
<evidence type="ECO:0000256" key="1">
    <source>
        <dbReference type="SAM" id="MobiDB-lite"/>
    </source>
</evidence>
<sequence length="112" mass="12658">MHIGQYLPNLFYVVGNICLVEQYIPTFPLTSSILGVFSIIEQSRKGRVSVDGVAECDGNDHQGTQREARENANARWHNAVRHTNAARFDPRQPKGNTGRQRVQVHNFVVEDI</sequence>
<name>A0A0F9NLB4_9ZZZZ</name>
<reference evidence="2" key="1">
    <citation type="journal article" date="2015" name="Nature">
        <title>Complex archaea that bridge the gap between prokaryotes and eukaryotes.</title>
        <authorList>
            <person name="Spang A."/>
            <person name="Saw J.H."/>
            <person name="Jorgensen S.L."/>
            <person name="Zaremba-Niedzwiedzka K."/>
            <person name="Martijn J."/>
            <person name="Lind A.E."/>
            <person name="van Eijk R."/>
            <person name="Schleper C."/>
            <person name="Guy L."/>
            <person name="Ettema T.J."/>
        </authorList>
    </citation>
    <scope>NUCLEOTIDE SEQUENCE</scope>
</reference>